<evidence type="ECO:0000313" key="4">
    <source>
        <dbReference type="Proteomes" id="UP000216446"/>
    </source>
</evidence>
<keyword evidence="2" id="KW-0732">Signal</keyword>
<reference evidence="3 4" key="1">
    <citation type="submission" date="2016-11" db="EMBL/GenBank/DDBJ databases">
        <title>Study of marine rhodopsin-containing bacteria.</title>
        <authorList>
            <person name="Yoshizawa S."/>
            <person name="Kumagai Y."/>
            <person name="Kogure K."/>
        </authorList>
    </citation>
    <scope>NUCLEOTIDE SEQUENCE [LARGE SCALE GENOMIC DNA]</scope>
    <source>
        <strain evidence="3 4">SG-29</strain>
    </source>
</reference>
<dbReference type="Proteomes" id="UP000216446">
    <property type="component" value="Unassembled WGS sequence"/>
</dbReference>
<proteinExistence type="predicted"/>
<dbReference type="InParanoid" id="A0A259TW44"/>
<protein>
    <submittedName>
        <fullName evidence="3">Uncharacterized protein</fullName>
    </submittedName>
</protein>
<feature type="region of interest" description="Disordered" evidence="1">
    <location>
        <begin position="74"/>
        <end position="103"/>
    </location>
</feature>
<evidence type="ECO:0000313" key="3">
    <source>
        <dbReference type="EMBL" id="OZC01916.1"/>
    </source>
</evidence>
<sequence length="103" mass="11043">MSRFGFLLCAALALSGASAAQVLAPAASPAPEADVAPEASWLAVMASGVHAMPMREPTRRVLLRPIVLDLRGPEPPAFQMAPMLGEPPQVRRSRERRQRESGD</sequence>
<gene>
    <name evidence="3" type="ORF">BSZ36_02285</name>
</gene>
<evidence type="ECO:0000256" key="2">
    <source>
        <dbReference type="SAM" id="SignalP"/>
    </source>
</evidence>
<comment type="caution">
    <text evidence="3">The sequence shown here is derived from an EMBL/GenBank/DDBJ whole genome shotgun (WGS) entry which is preliminary data.</text>
</comment>
<dbReference type="EMBL" id="MQWB01000001">
    <property type="protein sequence ID" value="OZC01916.1"/>
    <property type="molecule type" value="Genomic_DNA"/>
</dbReference>
<name>A0A259TW44_9BACT</name>
<keyword evidence="4" id="KW-1185">Reference proteome</keyword>
<organism evidence="3 4">
    <name type="scientific">Rubricoccus marinus</name>
    <dbReference type="NCBI Taxonomy" id="716817"/>
    <lineage>
        <taxon>Bacteria</taxon>
        <taxon>Pseudomonadati</taxon>
        <taxon>Rhodothermota</taxon>
        <taxon>Rhodothermia</taxon>
        <taxon>Rhodothermales</taxon>
        <taxon>Rubricoccaceae</taxon>
        <taxon>Rubricoccus</taxon>
    </lineage>
</organism>
<accession>A0A259TW44</accession>
<evidence type="ECO:0000256" key="1">
    <source>
        <dbReference type="SAM" id="MobiDB-lite"/>
    </source>
</evidence>
<feature type="chain" id="PRO_5013305813" evidence="2">
    <location>
        <begin position="20"/>
        <end position="103"/>
    </location>
</feature>
<dbReference type="AlphaFoldDB" id="A0A259TW44"/>
<feature type="signal peptide" evidence="2">
    <location>
        <begin position="1"/>
        <end position="19"/>
    </location>
</feature>